<evidence type="ECO:0000256" key="2">
    <source>
        <dbReference type="ARBA" id="ARBA00005791"/>
    </source>
</evidence>
<protein>
    <submittedName>
        <fullName evidence="9">Thioredoxin domain-containing protein</fullName>
    </submittedName>
</protein>
<dbReference type="Pfam" id="PF13462">
    <property type="entry name" value="Thioredoxin_4"/>
    <property type="match status" value="1"/>
</dbReference>
<feature type="domain" description="Thioredoxin" evidence="8">
    <location>
        <begin position="26"/>
        <end position="241"/>
    </location>
</feature>
<feature type="chain" id="PRO_5046753653" evidence="7">
    <location>
        <begin position="23"/>
        <end position="241"/>
    </location>
</feature>
<keyword evidence="3 7" id="KW-0732">Signal</keyword>
<dbReference type="InterPro" id="IPR036249">
    <property type="entry name" value="Thioredoxin-like_sf"/>
</dbReference>
<feature type="signal peptide" evidence="7">
    <location>
        <begin position="1"/>
        <end position="22"/>
    </location>
</feature>
<dbReference type="PANTHER" id="PTHR13887:SF14">
    <property type="entry name" value="DISULFIDE BOND FORMATION PROTEIN D"/>
    <property type="match status" value="1"/>
</dbReference>
<comment type="similarity">
    <text evidence="2">Belongs to the thioredoxin family. DsbA subfamily.</text>
</comment>
<dbReference type="InterPro" id="IPR013766">
    <property type="entry name" value="Thioredoxin_domain"/>
</dbReference>
<keyword evidence="6" id="KW-0676">Redox-active center</keyword>
<reference evidence="10" key="1">
    <citation type="journal article" date="2019" name="Int. J. Syst. Evol. Microbiol.">
        <title>The Global Catalogue of Microorganisms (GCM) 10K type strain sequencing project: providing services to taxonomists for standard genome sequencing and annotation.</title>
        <authorList>
            <consortium name="The Broad Institute Genomics Platform"/>
            <consortium name="The Broad Institute Genome Sequencing Center for Infectious Disease"/>
            <person name="Wu L."/>
            <person name="Ma J."/>
        </authorList>
    </citation>
    <scope>NUCLEOTIDE SEQUENCE [LARGE SCALE GENOMIC DNA]</scope>
    <source>
        <strain evidence="10">CGMCC-1.15741</strain>
    </source>
</reference>
<dbReference type="EMBL" id="JBHSSW010000066">
    <property type="protein sequence ID" value="MFC6199709.1"/>
    <property type="molecule type" value="Genomic_DNA"/>
</dbReference>
<keyword evidence="5" id="KW-1015">Disulfide bond</keyword>
<dbReference type="Gene3D" id="3.40.30.10">
    <property type="entry name" value="Glutaredoxin"/>
    <property type="match status" value="1"/>
</dbReference>
<evidence type="ECO:0000256" key="6">
    <source>
        <dbReference type="ARBA" id="ARBA00023284"/>
    </source>
</evidence>
<evidence type="ECO:0000313" key="9">
    <source>
        <dbReference type="EMBL" id="MFC6199709.1"/>
    </source>
</evidence>
<dbReference type="PANTHER" id="PTHR13887">
    <property type="entry name" value="GLUTATHIONE S-TRANSFERASE KAPPA"/>
    <property type="match status" value="1"/>
</dbReference>
<proteinExistence type="inferred from homology"/>
<evidence type="ECO:0000256" key="1">
    <source>
        <dbReference type="ARBA" id="ARBA00003565"/>
    </source>
</evidence>
<evidence type="ECO:0000256" key="7">
    <source>
        <dbReference type="SAM" id="SignalP"/>
    </source>
</evidence>
<dbReference type="PROSITE" id="PS51257">
    <property type="entry name" value="PROKAR_LIPOPROTEIN"/>
    <property type="match status" value="1"/>
</dbReference>
<dbReference type="InterPro" id="IPR041205">
    <property type="entry name" value="ScsC_N"/>
</dbReference>
<name>A0ABW1SDT4_9PROT</name>
<keyword evidence="4" id="KW-0560">Oxidoreductase</keyword>
<dbReference type="RefSeq" id="WP_377381045.1">
    <property type="nucleotide sequence ID" value="NZ_JBHSSW010000066.1"/>
</dbReference>
<comment type="caution">
    <text evidence="9">The sequence shown here is derived from an EMBL/GenBank/DDBJ whole genome shotgun (WGS) entry which is preliminary data.</text>
</comment>
<accession>A0ABW1SDT4</accession>
<keyword evidence="10" id="KW-1185">Reference proteome</keyword>
<evidence type="ECO:0000256" key="4">
    <source>
        <dbReference type="ARBA" id="ARBA00023002"/>
    </source>
</evidence>
<dbReference type="Pfam" id="PF18312">
    <property type="entry name" value="ScsC_N"/>
    <property type="match status" value="1"/>
</dbReference>
<organism evidence="9 10">
    <name type="scientific">Ponticaulis profundi</name>
    <dbReference type="NCBI Taxonomy" id="2665222"/>
    <lineage>
        <taxon>Bacteria</taxon>
        <taxon>Pseudomonadati</taxon>
        <taxon>Pseudomonadota</taxon>
        <taxon>Alphaproteobacteria</taxon>
        <taxon>Hyphomonadales</taxon>
        <taxon>Hyphomonadaceae</taxon>
        <taxon>Ponticaulis</taxon>
    </lineage>
</organism>
<dbReference type="SUPFAM" id="SSF52833">
    <property type="entry name" value="Thioredoxin-like"/>
    <property type="match status" value="1"/>
</dbReference>
<dbReference type="Proteomes" id="UP001596303">
    <property type="component" value="Unassembled WGS sequence"/>
</dbReference>
<evidence type="ECO:0000256" key="5">
    <source>
        <dbReference type="ARBA" id="ARBA00023157"/>
    </source>
</evidence>
<sequence>MQSKYGAIAGICLGMMSLTACGESTSTPADNVPETAQSREDIEKIVRAYILENPEIIMEAMDVLAERRTLDIAADLAADERAFSYGPEDAAVTIIEYFDYRCTYCKRSLDWVMEQAEPDSGDVRIIFKEFPILSEQSRRAALAAVAAAEQGKYMELHQALMRSPEALTDEKIDEIAEGVGLNLTKLHKVMEDPKTMEYLQTVREEAIQYGAEATPSFFINGELIQGYDRAKLEERMDALLN</sequence>
<evidence type="ECO:0000313" key="10">
    <source>
        <dbReference type="Proteomes" id="UP001596303"/>
    </source>
</evidence>
<gene>
    <name evidence="9" type="ORF">ACFQDM_16640</name>
</gene>
<dbReference type="InterPro" id="IPR012336">
    <property type="entry name" value="Thioredoxin-like_fold"/>
</dbReference>
<dbReference type="PROSITE" id="PS51352">
    <property type="entry name" value="THIOREDOXIN_2"/>
    <property type="match status" value="1"/>
</dbReference>
<evidence type="ECO:0000256" key="3">
    <source>
        <dbReference type="ARBA" id="ARBA00022729"/>
    </source>
</evidence>
<evidence type="ECO:0000259" key="8">
    <source>
        <dbReference type="PROSITE" id="PS51352"/>
    </source>
</evidence>
<comment type="function">
    <text evidence="1">May be required for disulfide bond formation in some proteins.</text>
</comment>